<dbReference type="Proteomes" id="UP000198406">
    <property type="component" value="Unassembled WGS sequence"/>
</dbReference>
<dbReference type="OrthoDB" id="38931at2759"/>
<dbReference type="InParanoid" id="A0A1Z5JSC1"/>
<gene>
    <name evidence="2" type="ORF">FisN_5Hh294</name>
</gene>
<feature type="region of interest" description="Disordered" evidence="1">
    <location>
        <begin position="63"/>
        <end position="108"/>
    </location>
</feature>
<evidence type="ECO:0000256" key="1">
    <source>
        <dbReference type="SAM" id="MobiDB-lite"/>
    </source>
</evidence>
<keyword evidence="3" id="KW-1185">Reference proteome</keyword>
<feature type="compositionally biased region" description="Basic and acidic residues" evidence="1">
    <location>
        <begin position="1"/>
        <end position="13"/>
    </location>
</feature>
<protein>
    <submittedName>
        <fullName evidence="2">Uncharacterized protein</fullName>
    </submittedName>
</protein>
<feature type="region of interest" description="Disordered" evidence="1">
    <location>
        <begin position="1"/>
        <end position="49"/>
    </location>
</feature>
<dbReference type="AlphaFoldDB" id="A0A1Z5JSC1"/>
<evidence type="ECO:0000313" key="3">
    <source>
        <dbReference type="Proteomes" id="UP000198406"/>
    </source>
</evidence>
<dbReference type="EMBL" id="BDSP01000111">
    <property type="protein sequence ID" value="GAX16917.1"/>
    <property type="molecule type" value="Genomic_DNA"/>
</dbReference>
<accession>A0A1Z5JSC1</accession>
<reference evidence="2 3" key="1">
    <citation type="journal article" date="2015" name="Plant Cell">
        <title>Oil accumulation by the oleaginous diatom Fistulifera solaris as revealed by the genome and transcriptome.</title>
        <authorList>
            <person name="Tanaka T."/>
            <person name="Maeda Y."/>
            <person name="Veluchamy A."/>
            <person name="Tanaka M."/>
            <person name="Abida H."/>
            <person name="Marechal E."/>
            <person name="Bowler C."/>
            <person name="Muto M."/>
            <person name="Sunaga Y."/>
            <person name="Tanaka M."/>
            <person name="Yoshino T."/>
            <person name="Taniguchi T."/>
            <person name="Fukuda Y."/>
            <person name="Nemoto M."/>
            <person name="Matsumoto M."/>
            <person name="Wong P.S."/>
            <person name="Aburatani S."/>
            <person name="Fujibuchi W."/>
        </authorList>
    </citation>
    <scope>NUCLEOTIDE SEQUENCE [LARGE SCALE GENOMIC DNA]</scope>
    <source>
        <strain evidence="2 3">JPCC DA0580</strain>
    </source>
</reference>
<comment type="caution">
    <text evidence="2">The sequence shown here is derived from an EMBL/GenBank/DDBJ whole genome shotgun (WGS) entry which is preliminary data.</text>
</comment>
<evidence type="ECO:0000313" key="2">
    <source>
        <dbReference type="EMBL" id="GAX16917.1"/>
    </source>
</evidence>
<proteinExistence type="predicted"/>
<organism evidence="2 3">
    <name type="scientific">Fistulifera solaris</name>
    <name type="common">Oleaginous diatom</name>
    <dbReference type="NCBI Taxonomy" id="1519565"/>
    <lineage>
        <taxon>Eukaryota</taxon>
        <taxon>Sar</taxon>
        <taxon>Stramenopiles</taxon>
        <taxon>Ochrophyta</taxon>
        <taxon>Bacillariophyta</taxon>
        <taxon>Bacillariophyceae</taxon>
        <taxon>Bacillariophycidae</taxon>
        <taxon>Naviculales</taxon>
        <taxon>Naviculaceae</taxon>
        <taxon>Fistulifera</taxon>
    </lineage>
</organism>
<sequence>MDDDKDLSWKKPDWATNGPKLRSTGKGDDLKSGGNLAKPITNLPHQKQEDLDFKKPEWTGEAAAKEGQRIQGDLAKPITSLPHTEGNLQWEKPDWTKNAPIKTSDKGAALKEGKEIARPIGGIKPVDD</sequence>
<name>A0A1Z5JSC1_FISSO</name>